<dbReference type="OrthoDB" id="64736at2759"/>
<dbReference type="PANTHER" id="PTHR12872:SF1">
    <property type="entry name" value="ALPHA-N-ACETYLGLUCOSAMINIDASE"/>
    <property type="match status" value="1"/>
</dbReference>
<dbReference type="InterPro" id="IPR024732">
    <property type="entry name" value="NAGLU_C"/>
</dbReference>
<feature type="chain" id="PRO_5004909572" evidence="2">
    <location>
        <begin position="29"/>
        <end position="769"/>
    </location>
</feature>
<dbReference type="Gene3D" id="1.20.120.670">
    <property type="entry name" value="N-acetyl-b-d-glucoasminidase"/>
    <property type="match status" value="1"/>
</dbReference>
<dbReference type="Pfam" id="PF12972">
    <property type="entry name" value="NAGLU_C"/>
    <property type="match status" value="1"/>
</dbReference>
<evidence type="ECO:0000259" key="5">
    <source>
        <dbReference type="Pfam" id="PF12972"/>
    </source>
</evidence>
<feature type="domain" description="Alpha-N-acetylglucosaminidase N-terminal" evidence="4">
    <location>
        <begin position="46"/>
        <end position="128"/>
    </location>
</feature>
<dbReference type="InterPro" id="IPR029018">
    <property type="entry name" value="Hex-like_dom2"/>
</dbReference>
<dbReference type="InterPro" id="IPR024240">
    <property type="entry name" value="NAGLU_N"/>
</dbReference>
<feature type="domain" description="Alpha-N-acetylglucosaminidase tim-barrel" evidence="3">
    <location>
        <begin position="142"/>
        <end position="473"/>
    </location>
</feature>
<feature type="non-terminal residue" evidence="6">
    <location>
        <position position="769"/>
    </location>
</feature>
<dbReference type="GO" id="GO:0016787">
    <property type="term" value="F:hydrolase activity"/>
    <property type="evidence" value="ECO:0007669"/>
    <property type="project" value="UniProtKB-KW"/>
</dbReference>
<organism evidence="6">
    <name type="scientific">Ceratitis capitata</name>
    <name type="common">Mediterranean fruit fly</name>
    <name type="synonym">Tephritis capitata</name>
    <dbReference type="NCBI Taxonomy" id="7213"/>
    <lineage>
        <taxon>Eukaryota</taxon>
        <taxon>Metazoa</taxon>
        <taxon>Ecdysozoa</taxon>
        <taxon>Arthropoda</taxon>
        <taxon>Hexapoda</taxon>
        <taxon>Insecta</taxon>
        <taxon>Pterygota</taxon>
        <taxon>Neoptera</taxon>
        <taxon>Endopterygota</taxon>
        <taxon>Diptera</taxon>
        <taxon>Brachycera</taxon>
        <taxon>Muscomorpha</taxon>
        <taxon>Tephritoidea</taxon>
        <taxon>Tephritidae</taxon>
        <taxon>Ceratitis</taxon>
        <taxon>Ceratitis</taxon>
    </lineage>
</organism>
<dbReference type="PANTHER" id="PTHR12872">
    <property type="entry name" value="ALPHA-N-ACETYLGLUCOSAMINIDASE"/>
    <property type="match status" value="1"/>
</dbReference>
<evidence type="ECO:0000256" key="1">
    <source>
        <dbReference type="ARBA" id="ARBA00022801"/>
    </source>
</evidence>
<gene>
    <name evidence="6" type="primary">ANAG</name>
</gene>
<feature type="domain" description="Alpha-N-acetylglucosaminidase C-terminal" evidence="5">
    <location>
        <begin position="482"/>
        <end position="744"/>
    </location>
</feature>
<reference evidence="6" key="1">
    <citation type="submission" date="2013-07" db="EMBL/GenBank/DDBJ databases">
        <authorList>
            <person name="Geib S."/>
        </authorList>
    </citation>
    <scope>NUCLEOTIDE SEQUENCE</scope>
</reference>
<accession>W8C0S0</accession>
<proteinExistence type="evidence at transcript level"/>
<evidence type="ECO:0000259" key="3">
    <source>
        <dbReference type="Pfam" id="PF05089"/>
    </source>
</evidence>
<dbReference type="Pfam" id="PF12971">
    <property type="entry name" value="NAGLU_N"/>
    <property type="match status" value="1"/>
</dbReference>
<keyword evidence="2" id="KW-0732">Signal</keyword>
<dbReference type="InterPro" id="IPR024733">
    <property type="entry name" value="NAGLU_tim-barrel"/>
</dbReference>
<keyword evidence="1" id="KW-0378">Hydrolase</keyword>
<sequence length="769" mass="90097">FYCSTMRLLNAIFLRALTVLCVCERSVATVPDLRNVVAPTNVQEKAVRELIIRTIGEDASRSFAVHVDNTMPLKSFNIEKTSPTTITLKGSDGVSVAKGFHHYLKYYLHKHIEWTNTRVVLESPLQLPNVSIFSKSASDFIYYQNVCTWSYSFAWWNFATWRRHIDWMAMMGVSLTIAPIQEYIWNEVYVSLGLTKSEIDEHFAGAAFQAWQRMGNMHGWGGPITPTYRRLQKVLQQRILKAERDLGMRVALPAFAGHLPVAMTRIFPNTTFTPVDRWNRFPDRYCCTVFLDPTEPLFQEIAVKFLKLTIEIYGSDNIYFCDPYNEVSPRERTVDYLRATSYHIYESMRSVDNSAIWMLQDWLFQRLDLWTRELTKAFLTGVPVGKLLVLDLQSEEFPQYEQTHFFYGQPFIWCMLHNFGGTLGMHGSVDIVNTRIRTARNMVNTTMVGVGTTPEGINQNYAMYELVLERGWAQDDFNVSAWFDTYADVRYGVRDERLRKVWQLLRESVFSYSGFVKIRGRYPITKRPSPNLYPWTWYNTTIVYEAWKLFLTALEDTKIPEPNLQFSTHDVVDLTRQFIQQTFDKLYVNLMAAYRDKQMERFVYIAERLLEILNDLEAILATNMDFSISPWLESARSLGRTPAEKQLFEMNARNQITSWGPTGQIHDYATKQWSGIVIDYYRPRWELFLQMLLRSLQRNEKFDENEFNQRVSREIENPFSILRKVYPSEPVGDSFTIAKYIYNKWTAYQESLRYKEYCAVPVSTDYVNK</sequence>
<dbReference type="AlphaFoldDB" id="W8C0S0"/>
<dbReference type="EMBL" id="GAMC01007309">
    <property type="protein sequence ID" value="JAB99246.1"/>
    <property type="molecule type" value="mRNA"/>
</dbReference>
<evidence type="ECO:0000259" key="4">
    <source>
        <dbReference type="Pfam" id="PF12971"/>
    </source>
</evidence>
<dbReference type="Gene3D" id="3.30.379.10">
    <property type="entry name" value="Chitobiase/beta-hexosaminidase domain 2-like"/>
    <property type="match status" value="1"/>
</dbReference>
<dbReference type="Pfam" id="PF05089">
    <property type="entry name" value="NAGLU"/>
    <property type="match status" value="1"/>
</dbReference>
<evidence type="ECO:0000256" key="2">
    <source>
        <dbReference type="SAM" id="SignalP"/>
    </source>
</evidence>
<reference evidence="6" key="2">
    <citation type="journal article" date="2014" name="BMC Genomics">
        <title>A genomic perspective to assessing quality of mass-reared SIT flies used in Mediterranean fruit fly (Ceratitis capitata) eradication in California.</title>
        <authorList>
            <person name="Calla B."/>
            <person name="Hall B."/>
            <person name="Hou S."/>
            <person name="Geib S.M."/>
        </authorList>
    </citation>
    <scope>NUCLEOTIDE SEQUENCE</scope>
</reference>
<feature type="non-terminal residue" evidence="6">
    <location>
        <position position="1"/>
    </location>
</feature>
<protein>
    <submittedName>
        <fullName evidence="6">Alpha-N-acetylglucosaminidase</fullName>
    </submittedName>
</protein>
<evidence type="ECO:0000313" key="6">
    <source>
        <dbReference type="EMBL" id="JAB99246.1"/>
    </source>
</evidence>
<dbReference type="Gene3D" id="3.20.20.80">
    <property type="entry name" value="Glycosidases"/>
    <property type="match status" value="1"/>
</dbReference>
<dbReference type="InterPro" id="IPR007781">
    <property type="entry name" value="NAGLU"/>
</dbReference>
<feature type="signal peptide" evidence="2">
    <location>
        <begin position="1"/>
        <end position="28"/>
    </location>
</feature>
<name>W8C0S0_CERCA</name>